<dbReference type="RefSeq" id="WP_204939886.1">
    <property type="nucleotide sequence ID" value="NZ_BAAAUM010000002.1"/>
</dbReference>
<keyword evidence="3" id="KW-1185">Reference proteome</keyword>
<evidence type="ECO:0000313" key="3">
    <source>
        <dbReference type="Proteomes" id="UP001142325"/>
    </source>
</evidence>
<proteinExistence type="predicted"/>
<reference evidence="2" key="2">
    <citation type="submission" date="2023-01" db="EMBL/GenBank/DDBJ databases">
        <authorList>
            <person name="Sun Q."/>
            <person name="Evtushenko L."/>
        </authorList>
    </citation>
    <scope>NUCLEOTIDE SEQUENCE</scope>
    <source>
        <strain evidence="2">VKM Ac-1958</strain>
    </source>
</reference>
<dbReference type="Pfam" id="PF12697">
    <property type="entry name" value="Abhydrolase_6"/>
    <property type="match status" value="1"/>
</dbReference>
<dbReference type="InterPro" id="IPR052897">
    <property type="entry name" value="Sec-Metab_Biosynth_Hydrolase"/>
</dbReference>
<name>A0A9W6M988_9MICO</name>
<accession>A0A9W6M988</accession>
<sequence length="230" mass="24943">MDIILVPGLWLDEDSWAEVTPALTQAGHRVHPLTMPGTGVAAPESAQIGIAEWVRAVTEKIDELRKPVVLVGHSGGGNVVWAAASERPEQVTHVIFVDTVPPADGHGINELPVVDGVVPFPGWDFFPAEEVADLDDRTRARTSAAAKSVPARVPTDPIVLSHEARYRIPVTLLMGSFDEQSLAEEIANWGPFAAEYDAIETSRVVRLDSGHWPQFSQPQNLATQIVDALR</sequence>
<gene>
    <name evidence="2" type="ORF">GCM10017596_20480</name>
</gene>
<evidence type="ECO:0000259" key="1">
    <source>
        <dbReference type="Pfam" id="PF12697"/>
    </source>
</evidence>
<dbReference type="EMBL" id="BSET01000002">
    <property type="protein sequence ID" value="GLK02333.1"/>
    <property type="molecule type" value="Genomic_DNA"/>
</dbReference>
<dbReference type="AlphaFoldDB" id="A0A9W6M988"/>
<dbReference type="PANTHER" id="PTHR37017:SF11">
    <property type="entry name" value="ESTERASE_LIPASE_THIOESTERASE DOMAIN-CONTAINING PROTEIN"/>
    <property type="match status" value="1"/>
</dbReference>
<dbReference type="SUPFAM" id="SSF53474">
    <property type="entry name" value="alpha/beta-Hydrolases"/>
    <property type="match status" value="1"/>
</dbReference>
<dbReference type="Gene3D" id="3.40.50.1820">
    <property type="entry name" value="alpha/beta hydrolase"/>
    <property type="match status" value="1"/>
</dbReference>
<feature type="domain" description="AB hydrolase-1" evidence="1">
    <location>
        <begin position="3"/>
        <end position="222"/>
    </location>
</feature>
<dbReference type="GO" id="GO:0003824">
    <property type="term" value="F:catalytic activity"/>
    <property type="evidence" value="ECO:0007669"/>
    <property type="project" value="UniProtKB-ARBA"/>
</dbReference>
<evidence type="ECO:0000313" key="2">
    <source>
        <dbReference type="EMBL" id="GLK02333.1"/>
    </source>
</evidence>
<dbReference type="InterPro" id="IPR029058">
    <property type="entry name" value="AB_hydrolase_fold"/>
</dbReference>
<dbReference type="InterPro" id="IPR000073">
    <property type="entry name" value="AB_hydrolase_1"/>
</dbReference>
<dbReference type="PANTHER" id="PTHR37017">
    <property type="entry name" value="AB HYDROLASE-1 DOMAIN-CONTAINING PROTEIN-RELATED"/>
    <property type="match status" value="1"/>
</dbReference>
<comment type="caution">
    <text evidence="2">The sequence shown here is derived from an EMBL/GenBank/DDBJ whole genome shotgun (WGS) entry which is preliminary data.</text>
</comment>
<dbReference type="Proteomes" id="UP001142325">
    <property type="component" value="Unassembled WGS sequence"/>
</dbReference>
<organism evidence="2 3">
    <name type="scientific">Microbacterium keratanolyticum</name>
    <dbReference type="NCBI Taxonomy" id="67574"/>
    <lineage>
        <taxon>Bacteria</taxon>
        <taxon>Bacillati</taxon>
        <taxon>Actinomycetota</taxon>
        <taxon>Actinomycetes</taxon>
        <taxon>Micrococcales</taxon>
        <taxon>Microbacteriaceae</taxon>
        <taxon>Microbacterium</taxon>
    </lineage>
</organism>
<reference evidence="2" key="1">
    <citation type="journal article" date="2014" name="Int. J. Syst. Evol. Microbiol.">
        <title>Complete genome sequence of Corynebacterium casei LMG S-19264T (=DSM 44701T), isolated from a smear-ripened cheese.</title>
        <authorList>
            <consortium name="US DOE Joint Genome Institute (JGI-PGF)"/>
            <person name="Walter F."/>
            <person name="Albersmeier A."/>
            <person name="Kalinowski J."/>
            <person name="Ruckert C."/>
        </authorList>
    </citation>
    <scope>NUCLEOTIDE SEQUENCE</scope>
    <source>
        <strain evidence="2">VKM Ac-1958</strain>
    </source>
</reference>
<protein>
    <submittedName>
        <fullName evidence="2">Esterase</fullName>
    </submittedName>
</protein>